<dbReference type="EMBL" id="CP081303">
    <property type="protein sequence ID" value="QZE14610.1"/>
    <property type="molecule type" value="Genomic_DNA"/>
</dbReference>
<name>A0AC61NJX5_9BACT</name>
<evidence type="ECO:0000313" key="2">
    <source>
        <dbReference type="Proteomes" id="UP000826212"/>
    </source>
</evidence>
<keyword evidence="2" id="KW-1185">Reference proteome</keyword>
<proteinExistence type="predicted"/>
<evidence type="ECO:0000313" key="1">
    <source>
        <dbReference type="EMBL" id="QZE14610.1"/>
    </source>
</evidence>
<accession>A0AC61NJX5</accession>
<reference evidence="1" key="1">
    <citation type="submission" date="2021-08" db="EMBL/GenBank/DDBJ databases">
        <title>Novel anaerobic bacterium isolated from sea squirt in East Sea, Republic of Korea.</title>
        <authorList>
            <person name="Nguyen T.H."/>
            <person name="Li Z."/>
            <person name="Lee Y.-J."/>
            <person name="Ko J."/>
            <person name="Kim S.-G."/>
        </authorList>
    </citation>
    <scope>NUCLEOTIDE SEQUENCE</scope>
    <source>
        <strain evidence="1">KCTC 25031</strain>
    </source>
</reference>
<sequence>MKLSFSWILFIVLLGNSFTSMANKTLQLDVYPTSKKGMVSGNNIFFSIEEARNYIRTLSKEKRNRDIEVFVHNGTFFLSNTVVFDLRDSGIGGNKITYRAAPNEQPIFSSGIAVASWTPLKKRVNGLKSECQGKIWVANFPDNVDSVRVLYDGSKRLLRSRSHGFNHKMQKAPRFASRNIAKQKDRFLLKKMPFPEGLIQKGDQWSDIEFVFCPVPWAHNIIGVDSVDFDNHIAWLKYEANSAPFTTPKDHHPAYAENAIRFLDSPGEWYADHKNRKIYYWPKNHKPSGGEVIPTLTELFKVEGKVNYNSLKDIPVKNIYFDGLTFSYGNRYDWWKGHKGWGIQHDWDKFDCPNALLRFRAAESCGVTNCRFTNSGNSAIRLDLYAQDIQITNNLIDHVGHMGILLAGYGPGKKDVNKNNHIENNIIDHCGEVIYHGHAIFMWQSGNNYVGHNLIQNCPRKAIGICGVRAPIFIEGESVDWDEASKTLRWSEIDQKLRSKKGVTQESILPYLHAKNNVVEYNDIYRTRVKIGDGASLNVSGAGEGNIMRKNMLVEVVGNGMRTDDWQRGTCFESNIIASGGVVHKGCNHLKNNIFLNSTVRFTSYPRQVKKSGAEVVHNIFYFDNRAVVPYSSRKIKQFTTPFDICENKQNLFWCTTDQNIEKDFLNKMQMHKDFEKGSVVSDPLFVKALPKYRRLRKEDIQLKASSPAYKIGFEKIDNMSIGLKSNYPMILSSKVMASVNRRLISTEAKVTYSSVDRTSKSYESLLLSSGSEKNVEYVFESKKEKNPYLQLDLGVLKRIDAMKIISTHRNGLTANREMTVWISSDGDRWREVWCNDIDEIKVGRSWDIILDSPLKAQYIRVGLKGSGKLCMKNLQLYQNL</sequence>
<organism evidence="1 2">
    <name type="scientific">Halosquirtibacter laminarini</name>
    <dbReference type="NCBI Taxonomy" id="3374600"/>
    <lineage>
        <taxon>Bacteria</taxon>
        <taxon>Pseudomonadati</taxon>
        <taxon>Bacteroidota</taxon>
        <taxon>Bacteroidia</taxon>
        <taxon>Marinilabiliales</taxon>
        <taxon>Prolixibacteraceae</taxon>
        <taxon>Halosquirtibacter</taxon>
    </lineage>
</organism>
<gene>
    <name evidence="1" type="ORF">K4L44_01705</name>
</gene>
<dbReference type="Proteomes" id="UP000826212">
    <property type="component" value="Chromosome"/>
</dbReference>
<protein>
    <submittedName>
        <fullName evidence="1">Right-handed parallel beta-helix repeat-containing protein</fullName>
    </submittedName>
</protein>